<dbReference type="RefSeq" id="WP_103991694.1">
    <property type="nucleotide sequence ID" value="NZ_CP031311.1"/>
</dbReference>
<dbReference type="PANTHER" id="PTHR11717">
    <property type="entry name" value="LOW MOLECULAR WEIGHT PROTEIN TYROSINE PHOSPHATASE"/>
    <property type="match status" value="1"/>
</dbReference>
<evidence type="ECO:0000259" key="4">
    <source>
        <dbReference type="SMART" id="SM00226"/>
    </source>
</evidence>
<dbReference type="Gene3D" id="3.40.50.2300">
    <property type="match status" value="1"/>
</dbReference>
<evidence type="ECO:0000313" key="6">
    <source>
        <dbReference type="Proteomes" id="UP000296733"/>
    </source>
</evidence>
<accession>A0A4D6H2C5</accession>
<keyword evidence="2" id="KW-0378">Hydrolase</keyword>
<name>A0A4D6H2C5_9EURY</name>
<feature type="domain" description="Phosphotyrosine protein phosphatase I" evidence="4">
    <location>
        <begin position="68"/>
        <end position="213"/>
    </location>
</feature>
<dbReference type="Proteomes" id="UP000296733">
    <property type="component" value="Chromosome"/>
</dbReference>
<dbReference type="InterPro" id="IPR050438">
    <property type="entry name" value="LMW_PTPase"/>
</dbReference>
<protein>
    <recommendedName>
        <fullName evidence="4">Phosphotyrosine protein phosphatase I domain-containing protein</fullName>
    </recommendedName>
</protein>
<dbReference type="PANTHER" id="PTHR11717:SF31">
    <property type="entry name" value="LOW MOLECULAR WEIGHT PROTEIN-TYROSINE-PHOSPHATASE ETP-RELATED"/>
    <property type="match status" value="1"/>
</dbReference>
<dbReference type="KEGG" id="hlm:DV707_10770"/>
<dbReference type="PRINTS" id="PR00719">
    <property type="entry name" value="LMWPTPASE"/>
</dbReference>
<evidence type="ECO:0000256" key="2">
    <source>
        <dbReference type="ARBA" id="ARBA00022801"/>
    </source>
</evidence>
<dbReference type="Pfam" id="PF01451">
    <property type="entry name" value="LMWPc"/>
    <property type="match status" value="1"/>
</dbReference>
<organism evidence="5 6">
    <name type="scientific">Halobellus limi</name>
    <dbReference type="NCBI Taxonomy" id="699433"/>
    <lineage>
        <taxon>Archaea</taxon>
        <taxon>Methanobacteriati</taxon>
        <taxon>Methanobacteriota</taxon>
        <taxon>Stenosarchaea group</taxon>
        <taxon>Halobacteria</taxon>
        <taxon>Halobacteriales</taxon>
        <taxon>Haloferacaceae</taxon>
        <taxon>Halobellus</taxon>
    </lineage>
</organism>
<dbReference type="InterPro" id="IPR023485">
    <property type="entry name" value="Ptyr_pPase"/>
</dbReference>
<keyword evidence="3" id="KW-0904">Protein phosphatase</keyword>
<dbReference type="EMBL" id="CP031311">
    <property type="protein sequence ID" value="QCC48104.1"/>
    <property type="molecule type" value="Genomic_DNA"/>
</dbReference>
<dbReference type="InterPro" id="IPR036196">
    <property type="entry name" value="Ptyr_pPase_sf"/>
</dbReference>
<comment type="similarity">
    <text evidence="1">Belongs to the low molecular weight phosphotyrosine protein phosphatase family.</text>
</comment>
<evidence type="ECO:0000256" key="3">
    <source>
        <dbReference type="ARBA" id="ARBA00022912"/>
    </source>
</evidence>
<dbReference type="GeneID" id="39858580"/>
<dbReference type="SUPFAM" id="SSF52788">
    <property type="entry name" value="Phosphotyrosine protein phosphatases I"/>
    <property type="match status" value="1"/>
</dbReference>
<evidence type="ECO:0000313" key="5">
    <source>
        <dbReference type="EMBL" id="QCC48104.1"/>
    </source>
</evidence>
<dbReference type="GO" id="GO:0004725">
    <property type="term" value="F:protein tyrosine phosphatase activity"/>
    <property type="evidence" value="ECO:0007669"/>
    <property type="project" value="InterPro"/>
</dbReference>
<gene>
    <name evidence="5" type="ORF">DV707_10770</name>
</gene>
<proteinExistence type="inferred from homology"/>
<dbReference type="SMART" id="SM00226">
    <property type="entry name" value="LMWPc"/>
    <property type="match status" value="1"/>
</dbReference>
<dbReference type="InterPro" id="IPR017867">
    <property type="entry name" value="Tyr_phospatase_low_mol_wt"/>
</dbReference>
<sequence>MCVPTLSEFLTRVRSKSLTDLIRLAPQHAWTVLNRRAIAAYYWNDLHVTPFARTRRRHDAVQQLRSSQEVLFLCHGNICRSPFAERYARKELSSRGINTLNVSSAGFVDMNNPRSPRNAQSAAEAFDIDLTDHRSVKATDAIIEAADLIFLMDYRNYHNFTTHFPQAIDRMFLLRIFEPGSTMQLPDPNGNSSSVFDTVYADIAACIRSLIDEYESVISKDLT</sequence>
<dbReference type="AlphaFoldDB" id="A0A4D6H2C5"/>
<reference evidence="5 6" key="1">
    <citation type="journal article" date="2019" name="Nat. Commun.">
        <title>A new type of DNA phosphorothioation-based antiviral system in archaea.</title>
        <authorList>
            <person name="Xiong L."/>
            <person name="Liu S."/>
            <person name="Chen S."/>
            <person name="Xiao Y."/>
            <person name="Zhu B."/>
            <person name="Gao Y."/>
            <person name="Zhang Y."/>
            <person name="Chen B."/>
            <person name="Luo J."/>
            <person name="Deng Z."/>
            <person name="Chen X."/>
            <person name="Wang L."/>
            <person name="Chen S."/>
        </authorList>
    </citation>
    <scope>NUCLEOTIDE SEQUENCE [LARGE SCALE GENOMIC DNA]</scope>
    <source>
        <strain evidence="5 6">CGMCC 1.10331</strain>
    </source>
</reference>
<evidence type="ECO:0000256" key="1">
    <source>
        <dbReference type="ARBA" id="ARBA00011063"/>
    </source>
</evidence>